<dbReference type="Proteomes" id="UP001159428">
    <property type="component" value="Unassembled WGS sequence"/>
</dbReference>
<dbReference type="PANTHER" id="PTHR12274:SF3">
    <property type="entry name" value="PROGRANULIN"/>
    <property type="match status" value="1"/>
</dbReference>
<dbReference type="Gene3D" id="2.10.25.160">
    <property type="entry name" value="Granulin"/>
    <property type="match status" value="1"/>
</dbReference>
<gene>
    <name evidence="7" type="ORF">PMEA_00015198</name>
</gene>
<accession>A0AAU9X204</accession>
<keyword evidence="3" id="KW-0964">Secreted</keyword>
<dbReference type="InterPro" id="IPR039036">
    <property type="entry name" value="Granulin_fam"/>
</dbReference>
<name>A0AAU9X204_9CNID</name>
<dbReference type="PROSITE" id="PS00799">
    <property type="entry name" value="GRANULINS"/>
    <property type="match status" value="1"/>
</dbReference>
<keyword evidence="5" id="KW-0732">Signal</keyword>
<feature type="chain" id="PRO_5043482593" description="Granulins domain-containing protein" evidence="5">
    <location>
        <begin position="23"/>
        <end position="114"/>
    </location>
</feature>
<dbReference type="PANTHER" id="PTHR12274">
    <property type="entry name" value="GRANULIN"/>
    <property type="match status" value="1"/>
</dbReference>
<comment type="subcellular location">
    <subcellularLocation>
        <location evidence="1">Secreted</location>
    </subcellularLocation>
</comment>
<protein>
    <recommendedName>
        <fullName evidence="6">Granulins domain-containing protein</fullName>
    </recommendedName>
</protein>
<reference evidence="7 8" key="1">
    <citation type="submission" date="2022-05" db="EMBL/GenBank/DDBJ databases">
        <authorList>
            <consortium name="Genoscope - CEA"/>
            <person name="William W."/>
        </authorList>
    </citation>
    <scope>NUCLEOTIDE SEQUENCE [LARGE SCALE GENOMIC DNA]</scope>
</reference>
<evidence type="ECO:0000256" key="1">
    <source>
        <dbReference type="ARBA" id="ARBA00004613"/>
    </source>
</evidence>
<evidence type="ECO:0000313" key="7">
    <source>
        <dbReference type="EMBL" id="CAH3132795.1"/>
    </source>
</evidence>
<dbReference type="Pfam" id="PF00396">
    <property type="entry name" value="Granulin"/>
    <property type="match status" value="1"/>
</dbReference>
<dbReference type="AlphaFoldDB" id="A0AAU9X204"/>
<keyword evidence="4" id="KW-1015">Disulfide bond</keyword>
<evidence type="ECO:0000256" key="5">
    <source>
        <dbReference type="SAM" id="SignalP"/>
    </source>
</evidence>
<evidence type="ECO:0000256" key="4">
    <source>
        <dbReference type="ARBA" id="ARBA00023157"/>
    </source>
</evidence>
<dbReference type="GO" id="GO:0005576">
    <property type="term" value="C:extracellular region"/>
    <property type="evidence" value="ECO:0007669"/>
    <property type="project" value="UniProtKB-SubCell"/>
</dbReference>
<evidence type="ECO:0000313" key="8">
    <source>
        <dbReference type="Proteomes" id="UP001159428"/>
    </source>
</evidence>
<feature type="domain" description="Granulins" evidence="6">
    <location>
        <begin position="86"/>
        <end position="99"/>
    </location>
</feature>
<comment type="caution">
    <text evidence="7">The sequence shown here is derived from an EMBL/GenBank/DDBJ whole genome shotgun (WGS) entry which is preliminary data.</text>
</comment>
<organism evidence="7 8">
    <name type="scientific">Pocillopora meandrina</name>
    <dbReference type="NCBI Taxonomy" id="46732"/>
    <lineage>
        <taxon>Eukaryota</taxon>
        <taxon>Metazoa</taxon>
        <taxon>Cnidaria</taxon>
        <taxon>Anthozoa</taxon>
        <taxon>Hexacorallia</taxon>
        <taxon>Scleractinia</taxon>
        <taxon>Astrocoeniina</taxon>
        <taxon>Pocilloporidae</taxon>
        <taxon>Pocillopora</taxon>
    </lineage>
</organism>
<comment type="similarity">
    <text evidence="2">Belongs to the granulin family.</text>
</comment>
<evidence type="ECO:0000259" key="6">
    <source>
        <dbReference type="PROSITE" id="PS00799"/>
    </source>
</evidence>
<sequence length="114" mass="12997">MKWSVISSPTLLILYLVTFPSAEELKRKTPVHLKIQFTSILDTPPFDCSAHRLCPDNLECSIFDTCCQRWPPWRYSCCPLPNAVCCYDLKHCCPEGYICSPIVKGCIPENKSQL</sequence>
<proteinExistence type="inferred from homology"/>
<evidence type="ECO:0000256" key="3">
    <source>
        <dbReference type="ARBA" id="ARBA00022525"/>
    </source>
</evidence>
<dbReference type="InterPro" id="IPR037277">
    <property type="entry name" value="Granulin_sf"/>
</dbReference>
<keyword evidence="8" id="KW-1185">Reference proteome</keyword>
<dbReference type="EMBL" id="CALNXJ010000027">
    <property type="protein sequence ID" value="CAH3132795.1"/>
    <property type="molecule type" value="Genomic_DNA"/>
</dbReference>
<feature type="signal peptide" evidence="5">
    <location>
        <begin position="1"/>
        <end position="22"/>
    </location>
</feature>
<evidence type="ECO:0000256" key="2">
    <source>
        <dbReference type="ARBA" id="ARBA00010093"/>
    </source>
</evidence>
<dbReference type="InterPro" id="IPR000118">
    <property type="entry name" value="Granulin"/>
</dbReference>
<dbReference type="SMART" id="SM00277">
    <property type="entry name" value="GRAN"/>
    <property type="match status" value="1"/>
</dbReference>